<dbReference type="Proteomes" id="UP001150266">
    <property type="component" value="Unassembled WGS sequence"/>
</dbReference>
<keyword evidence="1" id="KW-1133">Transmembrane helix</keyword>
<gene>
    <name evidence="2" type="ORF">J3R30DRAFT_3440272</name>
</gene>
<comment type="caution">
    <text evidence="2">The sequence shown here is derived from an EMBL/GenBank/DDBJ whole genome shotgun (WGS) entry which is preliminary data.</text>
</comment>
<reference evidence="2" key="1">
    <citation type="submission" date="2022-08" db="EMBL/GenBank/DDBJ databases">
        <title>A Global Phylogenomic Analysis of the Shiitake Genus Lentinula.</title>
        <authorList>
            <consortium name="DOE Joint Genome Institute"/>
            <person name="Sierra-Patev S."/>
            <person name="Min B."/>
            <person name="Naranjo-Ortiz M."/>
            <person name="Looney B."/>
            <person name="Konkel Z."/>
            <person name="Slot J.C."/>
            <person name="Sakamoto Y."/>
            <person name="Steenwyk J.L."/>
            <person name="Rokas A."/>
            <person name="Carro J."/>
            <person name="Camarero S."/>
            <person name="Ferreira P."/>
            <person name="Molpeceres G."/>
            <person name="Ruiz-Duenas F.J."/>
            <person name="Serrano A."/>
            <person name="Henrissat B."/>
            <person name="Drula E."/>
            <person name="Hughes K.W."/>
            <person name="Mata J.L."/>
            <person name="Ishikawa N.K."/>
            <person name="Vargas-Isla R."/>
            <person name="Ushijima S."/>
            <person name="Smith C.A."/>
            <person name="Ahrendt S."/>
            <person name="Andreopoulos W."/>
            <person name="He G."/>
            <person name="Labutti K."/>
            <person name="Lipzen A."/>
            <person name="Ng V."/>
            <person name="Riley R."/>
            <person name="Sandor L."/>
            <person name="Barry K."/>
            <person name="Martinez A.T."/>
            <person name="Xiao Y."/>
            <person name="Gibbons J.G."/>
            <person name="Terashima K."/>
            <person name="Grigoriev I.V."/>
            <person name="Hibbett D.S."/>
        </authorList>
    </citation>
    <scope>NUCLEOTIDE SEQUENCE</scope>
    <source>
        <strain evidence="2">JLM2183</strain>
    </source>
</reference>
<sequence length="82" mass="9072">SLCGSERTQSYLAILASGFPSFLFLCTPSSLSTVTLLATISLSPSCVLQALPFNSSFFFFSSRFSSRWPRMLLHCQFHPKNG</sequence>
<feature type="transmembrane region" description="Helical" evidence="1">
    <location>
        <begin position="37"/>
        <end position="60"/>
    </location>
</feature>
<evidence type="ECO:0000313" key="3">
    <source>
        <dbReference type="Proteomes" id="UP001150266"/>
    </source>
</evidence>
<name>A0A9W9AP64_9AGAR</name>
<feature type="non-terminal residue" evidence="2">
    <location>
        <position position="1"/>
    </location>
</feature>
<accession>A0A9W9AP64</accession>
<keyword evidence="1" id="KW-0812">Transmembrane</keyword>
<evidence type="ECO:0000256" key="1">
    <source>
        <dbReference type="SAM" id="Phobius"/>
    </source>
</evidence>
<organism evidence="2 3">
    <name type="scientific">Lentinula aciculospora</name>
    <dbReference type="NCBI Taxonomy" id="153920"/>
    <lineage>
        <taxon>Eukaryota</taxon>
        <taxon>Fungi</taxon>
        <taxon>Dikarya</taxon>
        <taxon>Basidiomycota</taxon>
        <taxon>Agaricomycotina</taxon>
        <taxon>Agaricomycetes</taxon>
        <taxon>Agaricomycetidae</taxon>
        <taxon>Agaricales</taxon>
        <taxon>Marasmiineae</taxon>
        <taxon>Omphalotaceae</taxon>
        <taxon>Lentinula</taxon>
    </lineage>
</organism>
<dbReference type="EMBL" id="JAOTPV010000003">
    <property type="protein sequence ID" value="KAJ4485533.1"/>
    <property type="molecule type" value="Genomic_DNA"/>
</dbReference>
<proteinExistence type="predicted"/>
<dbReference type="AlphaFoldDB" id="A0A9W9AP64"/>
<keyword evidence="3" id="KW-1185">Reference proteome</keyword>
<keyword evidence="1" id="KW-0472">Membrane</keyword>
<evidence type="ECO:0000313" key="2">
    <source>
        <dbReference type="EMBL" id="KAJ4485533.1"/>
    </source>
</evidence>
<feature type="transmembrane region" description="Helical" evidence="1">
    <location>
        <begin position="12"/>
        <end position="31"/>
    </location>
</feature>
<protein>
    <submittedName>
        <fullName evidence="2">Uncharacterized protein</fullName>
    </submittedName>
</protein>